<dbReference type="AlphaFoldDB" id="A0A0D5Y6E2"/>
<name>A0A0D5Y6E2_9PSED</name>
<evidence type="ECO:0000259" key="2">
    <source>
        <dbReference type="Pfam" id="PF16220"/>
    </source>
</evidence>
<dbReference type="InterPro" id="IPR032623">
    <property type="entry name" value="FecR_N"/>
</dbReference>
<dbReference type="InterPro" id="IPR006860">
    <property type="entry name" value="FecR"/>
</dbReference>
<dbReference type="PANTHER" id="PTHR30273:SF2">
    <property type="entry name" value="PROTEIN FECR"/>
    <property type="match status" value="1"/>
</dbReference>
<accession>A0A0D5Y6E2</accession>
<dbReference type="GO" id="GO:0016989">
    <property type="term" value="F:sigma factor antagonist activity"/>
    <property type="evidence" value="ECO:0007669"/>
    <property type="project" value="TreeGrafter"/>
</dbReference>
<dbReference type="PATRIC" id="fig|587753.10.peg.5096"/>
<dbReference type="Pfam" id="PF16220">
    <property type="entry name" value="DUF4880"/>
    <property type="match status" value="1"/>
</dbReference>
<dbReference type="EMBL" id="CP011110">
    <property type="protein sequence ID" value="AKA26552.1"/>
    <property type="molecule type" value="Genomic_DNA"/>
</dbReference>
<dbReference type="Gene3D" id="2.60.120.1440">
    <property type="match status" value="1"/>
</dbReference>
<evidence type="ECO:0000313" key="3">
    <source>
        <dbReference type="EMBL" id="AKA26552.1"/>
    </source>
</evidence>
<dbReference type="PIRSF" id="PIRSF018266">
    <property type="entry name" value="FecR"/>
    <property type="match status" value="1"/>
</dbReference>
<dbReference type="PANTHER" id="PTHR30273">
    <property type="entry name" value="PERIPLASMIC SIGNAL SENSOR AND SIGMA FACTOR ACTIVATOR FECR-RELATED"/>
    <property type="match status" value="1"/>
</dbReference>
<evidence type="ECO:0000259" key="1">
    <source>
        <dbReference type="Pfam" id="PF04773"/>
    </source>
</evidence>
<organism evidence="3 4">
    <name type="scientific">Pseudomonas chlororaphis</name>
    <dbReference type="NCBI Taxonomy" id="587753"/>
    <lineage>
        <taxon>Bacteria</taxon>
        <taxon>Pseudomonadati</taxon>
        <taxon>Pseudomonadota</taxon>
        <taxon>Gammaproteobacteria</taxon>
        <taxon>Pseudomonadales</taxon>
        <taxon>Pseudomonadaceae</taxon>
        <taxon>Pseudomonas</taxon>
    </lineage>
</organism>
<feature type="domain" description="FecR protein" evidence="1">
    <location>
        <begin position="115"/>
        <end position="205"/>
    </location>
</feature>
<dbReference type="KEGG" id="pcz:PCL1606_51050"/>
<sequence>MQPNLPGPPEIGAQVADQAVHWLLEMQAGPLSPRQQRAWQQWHDAHSEHQRAWEHIQRVNQRLRGLSSPLAHAALNAPKSSGRRQALKLLLILGAGSAAAWGLREHNPLPPLMADYRSPVGQRRTLQLEDGSQLQLNTDSAVDVRFDGQQRLIRLLAGEILLTGANRQQALWVHTAEGVLRAQGARLNLRQFKQRSQLAVFEGSVSLTPWDYVGLPLRVEKARQVDFTSNAWDTPRPLDAGSGAWSEGMLVAAHMRLADFLDELGRYRRGQLNCDPRVADLLISGSYPLDDSERILDLLEISLPVKVRRFTRYWVTVEARA</sequence>
<dbReference type="InterPro" id="IPR012373">
    <property type="entry name" value="Ferrdict_sens_TM"/>
</dbReference>
<evidence type="ECO:0000313" key="4">
    <source>
        <dbReference type="Proteomes" id="UP000032748"/>
    </source>
</evidence>
<reference evidence="3 4" key="1">
    <citation type="journal article" date="2015" name="Mol. Plant Microbe Interact.">
        <title>Comparative Genomic Analysis of Pseudomonas chlororaphis PCL1606 Reveals New Insight into Antifungal Compounds Involved in Biocontrol.</title>
        <authorList>
            <person name="Calderon C.E."/>
            <person name="Ramos C."/>
            <person name="de Vicente A."/>
            <person name="Cazorla F.M."/>
        </authorList>
    </citation>
    <scope>NUCLEOTIDE SEQUENCE [LARGE SCALE GENOMIC DNA]</scope>
    <source>
        <strain evidence="3 4">PCL1606</strain>
    </source>
</reference>
<protein>
    <submittedName>
        <fullName evidence="3">Membrane protein</fullName>
    </submittedName>
</protein>
<dbReference type="OrthoDB" id="1099576at2"/>
<proteinExistence type="predicted"/>
<gene>
    <name evidence="3" type="ORF">PCL1606_51050</name>
</gene>
<feature type="domain" description="FecR N-terminal" evidence="2">
    <location>
        <begin position="17"/>
        <end position="59"/>
    </location>
</feature>
<dbReference type="RefSeq" id="WP_045885569.1">
    <property type="nucleotide sequence ID" value="NZ_CP011110.1"/>
</dbReference>
<dbReference type="Proteomes" id="UP000032748">
    <property type="component" value="Chromosome"/>
</dbReference>
<dbReference type="Pfam" id="PF04773">
    <property type="entry name" value="FecR"/>
    <property type="match status" value="1"/>
</dbReference>